<evidence type="ECO:0000313" key="3">
    <source>
        <dbReference type="Proteomes" id="UP000483672"/>
    </source>
</evidence>
<dbReference type="OrthoDB" id="417697at2759"/>
<dbReference type="CDD" id="cd02440">
    <property type="entry name" value="AdoMet_MTases"/>
    <property type="match status" value="1"/>
</dbReference>
<dbReference type="Proteomes" id="UP000483672">
    <property type="component" value="Unassembled WGS sequence"/>
</dbReference>
<evidence type="ECO:0000313" key="2">
    <source>
        <dbReference type="EMBL" id="KAF3224563.1"/>
    </source>
</evidence>
<dbReference type="EMBL" id="WIPF01000032">
    <property type="protein sequence ID" value="KAF3224563.1"/>
    <property type="molecule type" value="Genomic_DNA"/>
</dbReference>
<accession>A0A6G1M747</accession>
<organism evidence="1 4">
    <name type="scientific">Orbilia oligospora</name>
    <name type="common">Nematode-trapping fungus</name>
    <name type="synonym">Arthrobotrys oligospora</name>
    <dbReference type="NCBI Taxonomy" id="2813651"/>
    <lineage>
        <taxon>Eukaryota</taxon>
        <taxon>Fungi</taxon>
        <taxon>Dikarya</taxon>
        <taxon>Ascomycota</taxon>
        <taxon>Pezizomycotina</taxon>
        <taxon>Orbiliomycetes</taxon>
        <taxon>Orbiliales</taxon>
        <taxon>Orbiliaceae</taxon>
        <taxon>Orbilia</taxon>
    </lineage>
</organism>
<dbReference type="EMBL" id="WIWT01000009">
    <property type="protein sequence ID" value="KAF3219516.1"/>
    <property type="molecule type" value="Genomic_DNA"/>
</dbReference>
<dbReference type="Pfam" id="PF01209">
    <property type="entry name" value="Ubie_methyltran"/>
    <property type="match status" value="1"/>
</dbReference>
<gene>
    <name evidence="2" type="ORF">TWF191_006029</name>
    <name evidence="1" type="ORF">TWF679_010983</name>
</gene>
<proteinExistence type="predicted"/>
<evidence type="ECO:0008006" key="5">
    <source>
        <dbReference type="Google" id="ProtNLM"/>
    </source>
</evidence>
<evidence type="ECO:0000313" key="4">
    <source>
        <dbReference type="Proteomes" id="UP000614610"/>
    </source>
</evidence>
<evidence type="ECO:0000313" key="1">
    <source>
        <dbReference type="EMBL" id="KAF3219516.1"/>
    </source>
</evidence>
<reference evidence="1 3" key="1">
    <citation type="submission" date="2019-06" db="EMBL/GenBank/DDBJ databases">
        <authorList>
            <person name="Palmer J.M."/>
        </authorList>
    </citation>
    <scope>NUCLEOTIDE SEQUENCE</scope>
    <source>
        <strain evidence="2 3">TWF191</strain>
        <strain evidence="1">TWF679</strain>
    </source>
</reference>
<dbReference type="SUPFAM" id="SSF53335">
    <property type="entry name" value="S-adenosyl-L-methionine-dependent methyltransferases"/>
    <property type="match status" value="1"/>
</dbReference>
<sequence length="316" mass="34982">MEDPKSVAPISRSKSTYVVDFEPPEKERIRLNTQHDAFVENTGHLLPPAIPDHGNLNAVADIATGTGIWLTQLSELLPSTVTLHGFDITDRLFPDPPTIRKNVSFSLLNVLEPISETLYEKYDVVHIRGLSFVLKTEEWDVVVKNVAKMIKPGGFLVWNETNPGSTQAIPPTKVASQGAALLGYMCKLRGGDPFGCNSLPNHLKNNGFAIIPPPLLNASTRHIPEYTPVTTPAIDTGFYIHVVGGEFKPETVETWSRNYVGGLCSLVSYMAQNNVRNKWFTPETAGEFVEEFLKETDEGGSRVFFDLITVIGRKEM</sequence>
<comment type="caution">
    <text evidence="1">The sequence shown here is derived from an EMBL/GenBank/DDBJ whole genome shotgun (WGS) entry which is preliminary data.</text>
</comment>
<name>A0A6G1M747_ORBOL</name>
<dbReference type="InterPro" id="IPR029063">
    <property type="entry name" value="SAM-dependent_MTases_sf"/>
</dbReference>
<dbReference type="Proteomes" id="UP000614610">
    <property type="component" value="Unassembled WGS sequence"/>
</dbReference>
<dbReference type="AlphaFoldDB" id="A0A6G1M747"/>
<protein>
    <recommendedName>
        <fullName evidence="5">Methyltransferase domain-containing protein</fullName>
    </recommendedName>
</protein>
<dbReference type="Gene3D" id="3.40.50.150">
    <property type="entry name" value="Vaccinia Virus protein VP39"/>
    <property type="match status" value="1"/>
</dbReference>